<reference evidence="1" key="1">
    <citation type="journal article" date="2018" name="Data Brief">
        <title>Genome sequence data from 17 accessions of Ensete ventricosum, a staple food crop for millions in Ethiopia.</title>
        <authorList>
            <person name="Yemataw Z."/>
            <person name="Muzemil S."/>
            <person name="Ambachew D."/>
            <person name="Tripathi L."/>
            <person name="Tesfaye K."/>
            <person name="Chala A."/>
            <person name="Farbos A."/>
            <person name="O'Neill P."/>
            <person name="Moore K."/>
            <person name="Grant M."/>
            <person name="Studholme D.J."/>
        </authorList>
    </citation>
    <scope>NUCLEOTIDE SEQUENCE [LARGE SCALE GENOMIC DNA]</scope>
    <source>
        <tissue evidence="1">Leaf</tissue>
    </source>
</reference>
<gene>
    <name evidence="1" type="ORF">BHM03_00014822</name>
</gene>
<sequence>MLVHRCLGQLRDAGDNGLDHPSQRSDLLGEIEKSFGCYDGRPEARRDGRESGILGSKPRVIEQPPVMIRCG</sequence>
<proteinExistence type="predicted"/>
<accession>A0A445ME93</accession>
<organism evidence="1">
    <name type="scientific">Ensete ventricosum</name>
    <name type="common">Abyssinian banana</name>
    <name type="synonym">Musa ensete</name>
    <dbReference type="NCBI Taxonomy" id="4639"/>
    <lineage>
        <taxon>Eukaryota</taxon>
        <taxon>Viridiplantae</taxon>
        <taxon>Streptophyta</taxon>
        <taxon>Embryophyta</taxon>
        <taxon>Tracheophyta</taxon>
        <taxon>Spermatophyta</taxon>
        <taxon>Magnoliopsida</taxon>
        <taxon>Liliopsida</taxon>
        <taxon>Zingiberales</taxon>
        <taxon>Musaceae</taxon>
        <taxon>Ensete</taxon>
    </lineage>
</organism>
<dbReference type="AlphaFoldDB" id="A0A445ME93"/>
<name>A0A445ME93_ENSVE</name>
<dbReference type="EMBL" id="KV875720">
    <property type="protein sequence ID" value="RZR72590.1"/>
    <property type="molecule type" value="Genomic_DNA"/>
</dbReference>
<protein>
    <submittedName>
        <fullName evidence="1">Uncharacterized protein</fullName>
    </submittedName>
</protein>
<dbReference type="Proteomes" id="UP000290560">
    <property type="component" value="Unassembled WGS sequence"/>
</dbReference>
<evidence type="ECO:0000313" key="1">
    <source>
        <dbReference type="EMBL" id="RZR72590.1"/>
    </source>
</evidence>